<keyword evidence="1" id="KW-1133">Transmembrane helix</keyword>
<gene>
    <name evidence="3" type="ORF">HND93_32525</name>
</gene>
<feature type="domain" description="2TM" evidence="2">
    <location>
        <begin position="24"/>
        <end position="75"/>
    </location>
</feature>
<evidence type="ECO:0000313" key="3">
    <source>
        <dbReference type="EMBL" id="NYZ24454.1"/>
    </source>
</evidence>
<protein>
    <submittedName>
        <fullName evidence="3">2TM domain-containing protein</fullName>
    </submittedName>
</protein>
<evidence type="ECO:0000259" key="2">
    <source>
        <dbReference type="Pfam" id="PF13239"/>
    </source>
</evidence>
<proteinExistence type="predicted"/>
<organism evidence="3 4">
    <name type="scientific">Azospirillum oleiclasticum</name>
    <dbReference type="NCBI Taxonomy" id="2735135"/>
    <lineage>
        <taxon>Bacteria</taxon>
        <taxon>Pseudomonadati</taxon>
        <taxon>Pseudomonadota</taxon>
        <taxon>Alphaproteobacteria</taxon>
        <taxon>Rhodospirillales</taxon>
        <taxon>Azospirillaceae</taxon>
        <taxon>Azospirillum</taxon>
    </lineage>
</organism>
<feature type="transmembrane region" description="Helical" evidence="1">
    <location>
        <begin position="56"/>
        <end position="79"/>
    </location>
</feature>
<dbReference type="EMBL" id="JABFDB010000040">
    <property type="protein sequence ID" value="NYZ24454.1"/>
    <property type="molecule type" value="Genomic_DNA"/>
</dbReference>
<dbReference type="RefSeq" id="WP_180286227.1">
    <property type="nucleotide sequence ID" value="NZ_JABFDB010000040.1"/>
</dbReference>
<keyword evidence="4" id="KW-1185">Reference proteome</keyword>
<reference evidence="3 4" key="1">
    <citation type="submission" date="2020-05" db="EMBL/GenBank/DDBJ databases">
        <title>Azospirillum oleiclasticum sp. nov, a nitrogen-fixing and heavy crude oil-emulsifying bacterium isolated from the crude oil of Yumen Oilfield.</title>
        <authorList>
            <person name="Wu D."/>
            <person name="Cai M."/>
            <person name="Zhang X."/>
        </authorList>
    </citation>
    <scope>NUCLEOTIDE SEQUENCE [LARGE SCALE GENOMIC DNA]</scope>
    <source>
        <strain evidence="3 4">ROY-1-1-2</strain>
    </source>
</reference>
<keyword evidence="1" id="KW-0812">Transmembrane</keyword>
<feature type="transmembrane region" description="Helical" evidence="1">
    <location>
        <begin position="29"/>
        <end position="50"/>
    </location>
</feature>
<evidence type="ECO:0000313" key="4">
    <source>
        <dbReference type="Proteomes" id="UP000584642"/>
    </source>
</evidence>
<name>A0ABX2TMB1_9PROT</name>
<comment type="caution">
    <text evidence="3">The sequence shown here is derived from an EMBL/GenBank/DDBJ whole genome shotgun (WGS) entry which is preliminary data.</text>
</comment>
<evidence type="ECO:0000256" key="1">
    <source>
        <dbReference type="SAM" id="Phobius"/>
    </source>
</evidence>
<dbReference type="Pfam" id="PF13239">
    <property type="entry name" value="2TM"/>
    <property type="match status" value="1"/>
</dbReference>
<sequence>MSEPSPTEPTDLNEPTDGDRAAKRRLRGFLNHLLAYFAVLVVIVPVNAWLAPQTPWFLLVMVGWGAPLALHAAYAMGLIGRGRG</sequence>
<dbReference type="Proteomes" id="UP000584642">
    <property type="component" value="Unassembled WGS sequence"/>
</dbReference>
<keyword evidence="1" id="KW-0472">Membrane</keyword>
<accession>A0ABX2TMB1</accession>
<dbReference type="InterPro" id="IPR025698">
    <property type="entry name" value="2TM_dom"/>
</dbReference>